<evidence type="ECO:0000313" key="15">
    <source>
        <dbReference type="Proteomes" id="UP000403266"/>
    </source>
</evidence>
<keyword evidence="9" id="KW-0663">Pyridoxal phosphate</keyword>
<comment type="pathway">
    <text evidence="4">Amino-acid biosynthesis; L-valine biosynthesis; L-valine from pyruvate: step 4/4.</text>
</comment>
<dbReference type="EC" id="2.6.1.42" evidence="7"/>
<dbReference type="Proteomes" id="UP000403266">
    <property type="component" value="Unassembled WGS sequence"/>
</dbReference>
<dbReference type="Gene3D" id="3.30.470.10">
    <property type="match status" value="1"/>
</dbReference>
<evidence type="ECO:0000256" key="6">
    <source>
        <dbReference type="ARBA" id="ARBA00009320"/>
    </source>
</evidence>
<dbReference type="InterPro" id="IPR001544">
    <property type="entry name" value="Aminotrans_IV"/>
</dbReference>
<name>A0A5N7MJC3_9HYPH</name>
<evidence type="ECO:0000256" key="11">
    <source>
        <dbReference type="ARBA" id="ARBA00048212"/>
    </source>
</evidence>
<comment type="function">
    <text evidence="2">Acts on leucine, isoleucine and valine.</text>
</comment>
<comment type="cofactor">
    <cofactor evidence="1">
        <name>pyridoxal 5'-phosphate</name>
        <dbReference type="ChEBI" id="CHEBI:597326"/>
    </cofactor>
</comment>
<evidence type="ECO:0000256" key="4">
    <source>
        <dbReference type="ARBA" id="ARBA00004931"/>
    </source>
</evidence>
<dbReference type="EMBL" id="VOSK01000076">
    <property type="protein sequence ID" value="MPR27192.1"/>
    <property type="molecule type" value="Genomic_DNA"/>
</dbReference>
<keyword evidence="10" id="KW-0028">Amino-acid biosynthesis</keyword>
<comment type="similarity">
    <text evidence="6">Belongs to the class-IV pyridoxal-phosphate-dependent aminotransferase family.</text>
</comment>
<evidence type="ECO:0000256" key="8">
    <source>
        <dbReference type="ARBA" id="ARBA00014472"/>
    </source>
</evidence>
<proteinExistence type="inferred from homology"/>
<comment type="catalytic activity">
    <reaction evidence="12">
        <text>L-isoleucine + 2-oxoglutarate = (S)-3-methyl-2-oxopentanoate + L-glutamate</text>
        <dbReference type="Rhea" id="RHEA:24801"/>
        <dbReference type="ChEBI" id="CHEBI:16810"/>
        <dbReference type="ChEBI" id="CHEBI:29985"/>
        <dbReference type="ChEBI" id="CHEBI:35146"/>
        <dbReference type="ChEBI" id="CHEBI:58045"/>
        <dbReference type="EC" id="2.6.1.42"/>
    </reaction>
</comment>
<dbReference type="Pfam" id="PF01063">
    <property type="entry name" value="Aminotran_4"/>
    <property type="match status" value="1"/>
</dbReference>
<dbReference type="Gene3D" id="3.20.10.10">
    <property type="entry name" value="D-amino Acid Aminotransferase, subunit A, domain 2"/>
    <property type="match status" value="1"/>
</dbReference>
<dbReference type="AlphaFoldDB" id="A0A5N7MJC3"/>
<evidence type="ECO:0000256" key="13">
    <source>
        <dbReference type="ARBA" id="ARBA00049229"/>
    </source>
</evidence>
<sequence>MSLRKPGRVAVLWFDGVISDDPRAGFDLRDRGLLLGDGLFETLVVANGRAFILDAHLDRLLAGAAALNIPVDRASLRRPVDDLTAALPDGGIIRLTLTRGAGPRGLRPPASPQPTIFASASGPWSPNPTAAEVRLATARIRRNPHSPTSRYKTLAYLDHVLALQEALDQGADDALLLETGGHLACTSAGNIFVLQGESLLTPSLDNGVLPGITRALVLDVVAPELRLIPQEVSLSRDSLFQADAVFLTNSVVLVTHATELDGKPLSRTGQKTVEHIRAKLLALMR</sequence>
<comment type="catalytic activity">
    <reaction evidence="13">
        <text>L-leucine + 2-oxoglutarate = 4-methyl-2-oxopentanoate + L-glutamate</text>
        <dbReference type="Rhea" id="RHEA:18321"/>
        <dbReference type="ChEBI" id="CHEBI:16810"/>
        <dbReference type="ChEBI" id="CHEBI:17865"/>
        <dbReference type="ChEBI" id="CHEBI:29985"/>
        <dbReference type="ChEBI" id="CHEBI:57427"/>
        <dbReference type="EC" id="2.6.1.42"/>
    </reaction>
</comment>
<dbReference type="PANTHER" id="PTHR42743:SF11">
    <property type="entry name" value="AMINODEOXYCHORISMATE LYASE"/>
    <property type="match status" value="1"/>
</dbReference>
<evidence type="ECO:0000256" key="12">
    <source>
        <dbReference type="ARBA" id="ARBA00048798"/>
    </source>
</evidence>
<dbReference type="GO" id="GO:0008652">
    <property type="term" value="P:amino acid biosynthetic process"/>
    <property type="evidence" value="ECO:0007669"/>
    <property type="project" value="UniProtKB-ARBA"/>
</dbReference>
<keyword evidence="10" id="KW-0100">Branched-chain amino acid biosynthesis</keyword>
<evidence type="ECO:0000256" key="2">
    <source>
        <dbReference type="ARBA" id="ARBA00003109"/>
    </source>
</evidence>
<dbReference type="InterPro" id="IPR043132">
    <property type="entry name" value="BCAT-like_C"/>
</dbReference>
<evidence type="ECO:0000256" key="9">
    <source>
        <dbReference type="ARBA" id="ARBA00022898"/>
    </source>
</evidence>
<dbReference type="InterPro" id="IPR050571">
    <property type="entry name" value="Class-IV_PLP-Dep_Aminotrnsfr"/>
</dbReference>
<comment type="pathway">
    <text evidence="3">Amino-acid biosynthesis; L-isoleucine biosynthesis; L-isoleucine from 2-oxobutanoate: step 4/4.</text>
</comment>
<organism evidence="14 15">
    <name type="scientific">Microvirga tunisiensis</name>
    <dbReference type="NCBI Taxonomy" id="2108360"/>
    <lineage>
        <taxon>Bacteria</taxon>
        <taxon>Pseudomonadati</taxon>
        <taxon>Pseudomonadota</taxon>
        <taxon>Alphaproteobacteria</taxon>
        <taxon>Hyphomicrobiales</taxon>
        <taxon>Methylobacteriaceae</taxon>
        <taxon>Microvirga</taxon>
    </lineage>
</organism>
<comment type="catalytic activity">
    <reaction evidence="11">
        <text>L-valine + 2-oxoglutarate = 3-methyl-2-oxobutanoate + L-glutamate</text>
        <dbReference type="Rhea" id="RHEA:24813"/>
        <dbReference type="ChEBI" id="CHEBI:11851"/>
        <dbReference type="ChEBI" id="CHEBI:16810"/>
        <dbReference type="ChEBI" id="CHEBI:29985"/>
        <dbReference type="ChEBI" id="CHEBI:57762"/>
        <dbReference type="EC" id="2.6.1.42"/>
    </reaction>
</comment>
<dbReference type="GO" id="GO:0009082">
    <property type="term" value="P:branched-chain amino acid biosynthetic process"/>
    <property type="evidence" value="ECO:0007669"/>
    <property type="project" value="UniProtKB-KW"/>
</dbReference>
<evidence type="ECO:0000313" key="14">
    <source>
        <dbReference type="EMBL" id="MPR27192.1"/>
    </source>
</evidence>
<accession>A0A5N7MJC3</accession>
<keyword evidence="15" id="KW-1185">Reference proteome</keyword>
<evidence type="ECO:0000256" key="5">
    <source>
        <dbReference type="ARBA" id="ARBA00005072"/>
    </source>
</evidence>
<evidence type="ECO:0000256" key="10">
    <source>
        <dbReference type="ARBA" id="ARBA00023304"/>
    </source>
</evidence>
<gene>
    <name evidence="14" type="ORF">FS320_18755</name>
</gene>
<evidence type="ECO:0000256" key="1">
    <source>
        <dbReference type="ARBA" id="ARBA00001933"/>
    </source>
</evidence>
<dbReference type="InterPro" id="IPR043131">
    <property type="entry name" value="BCAT-like_N"/>
</dbReference>
<dbReference type="SUPFAM" id="SSF56752">
    <property type="entry name" value="D-aminoacid aminotransferase-like PLP-dependent enzymes"/>
    <property type="match status" value="1"/>
</dbReference>
<protein>
    <recommendedName>
        <fullName evidence="8">Probable branched-chain-amino-acid aminotransferase</fullName>
        <ecNumber evidence="7">2.6.1.42</ecNumber>
    </recommendedName>
</protein>
<evidence type="ECO:0000256" key="7">
    <source>
        <dbReference type="ARBA" id="ARBA00013053"/>
    </source>
</evidence>
<comment type="pathway">
    <text evidence="5">Amino-acid biosynthesis; L-leucine biosynthesis; L-leucine from 3-methyl-2-oxobutanoate: step 4/4.</text>
</comment>
<dbReference type="GO" id="GO:0005829">
    <property type="term" value="C:cytosol"/>
    <property type="evidence" value="ECO:0007669"/>
    <property type="project" value="TreeGrafter"/>
</dbReference>
<dbReference type="FunFam" id="3.20.10.10:FF:000002">
    <property type="entry name" value="D-alanine aminotransferase"/>
    <property type="match status" value="1"/>
</dbReference>
<dbReference type="InterPro" id="IPR036038">
    <property type="entry name" value="Aminotransferase-like"/>
</dbReference>
<comment type="caution">
    <text evidence="14">The sequence shown here is derived from an EMBL/GenBank/DDBJ whole genome shotgun (WGS) entry which is preliminary data.</text>
</comment>
<dbReference type="PANTHER" id="PTHR42743">
    <property type="entry name" value="AMINO-ACID AMINOTRANSFERASE"/>
    <property type="match status" value="1"/>
</dbReference>
<reference evidence="14 15" key="1">
    <citation type="journal article" date="2019" name="Syst. Appl. Microbiol.">
        <title>Microvirga tunisiensis sp. nov., a root nodule symbiotic bacterium isolated from Lupinus micranthus and L. luteus grown in Northern Tunisia.</title>
        <authorList>
            <person name="Msaddak A."/>
            <person name="Rejili M."/>
            <person name="Duran D."/>
            <person name="Mars M."/>
            <person name="Palacios J.M."/>
            <person name="Ruiz-Argueso T."/>
            <person name="Rey L."/>
            <person name="Imperial J."/>
        </authorList>
    </citation>
    <scope>NUCLEOTIDE SEQUENCE [LARGE SCALE GENOMIC DNA]</scope>
    <source>
        <strain evidence="14 15">Lmie10</strain>
    </source>
</reference>
<evidence type="ECO:0000256" key="3">
    <source>
        <dbReference type="ARBA" id="ARBA00004824"/>
    </source>
</evidence>
<dbReference type="GO" id="GO:0004084">
    <property type="term" value="F:branched-chain-amino-acid transaminase activity"/>
    <property type="evidence" value="ECO:0007669"/>
    <property type="project" value="UniProtKB-EC"/>
</dbReference>